<accession>T1C4E0</accession>
<feature type="non-terminal residue" evidence="1">
    <location>
        <position position="1"/>
    </location>
</feature>
<comment type="caution">
    <text evidence="1">The sequence shown here is derived from an EMBL/GenBank/DDBJ whole genome shotgun (WGS) entry which is preliminary data.</text>
</comment>
<sequence>FEMTDRPHRIKPIDIYTHWYSGSKLASLAAVNKVYGWVLKQSITPIYTADYARIANDFFAIHIARQGNGFWIGGAGALRELRMPKSLGIPDIARSQGIAGYDDSPNGRLYVHMDGQPSVHLAVRRAPAKTPYVVSANAPIAAVSATATSFTARVHGYVPVQLRLANVRTCRVELNGHPASPGASGQFASADHDVVVHVRCP</sequence>
<reference evidence="1" key="1">
    <citation type="submission" date="2013-08" db="EMBL/GenBank/DDBJ databases">
        <authorList>
            <person name="Mendez C."/>
            <person name="Richter M."/>
            <person name="Ferrer M."/>
            <person name="Sanchez J."/>
        </authorList>
    </citation>
    <scope>NUCLEOTIDE SEQUENCE</scope>
</reference>
<protein>
    <submittedName>
        <fullName evidence="1">Uncharacterized protein</fullName>
    </submittedName>
</protein>
<dbReference type="EMBL" id="AUZX01002378">
    <property type="protein sequence ID" value="EQD76862.1"/>
    <property type="molecule type" value="Genomic_DNA"/>
</dbReference>
<dbReference type="AlphaFoldDB" id="T1C4E0"/>
<name>T1C4E0_9ZZZZ</name>
<evidence type="ECO:0000313" key="1">
    <source>
        <dbReference type="EMBL" id="EQD76862.1"/>
    </source>
</evidence>
<gene>
    <name evidence="1" type="ORF">B1A_03222</name>
</gene>
<proteinExistence type="predicted"/>
<reference evidence="1" key="2">
    <citation type="journal article" date="2014" name="ISME J.">
        <title>Microbial stratification in low pH oxic and suboxic macroscopic growths along an acid mine drainage.</title>
        <authorList>
            <person name="Mendez-Garcia C."/>
            <person name="Mesa V."/>
            <person name="Sprenger R.R."/>
            <person name="Richter M."/>
            <person name="Diez M.S."/>
            <person name="Solano J."/>
            <person name="Bargiela R."/>
            <person name="Golyshina O.V."/>
            <person name="Manteca A."/>
            <person name="Ramos J.L."/>
            <person name="Gallego J.R."/>
            <person name="Llorente I."/>
            <person name="Martins Dos Santos V.A."/>
            <person name="Jensen O.N."/>
            <person name="Pelaez A.I."/>
            <person name="Sanchez J."/>
            <person name="Ferrer M."/>
        </authorList>
    </citation>
    <scope>NUCLEOTIDE SEQUENCE</scope>
</reference>
<organism evidence="1">
    <name type="scientific">mine drainage metagenome</name>
    <dbReference type="NCBI Taxonomy" id="410659"/>
    <lineage>
        <taxon>unclassified sequences</taxon>
        <taxon>metagenomes</taxon>
        <taxon>ecological metagenomes</taxon>
    </lineage>
</organism>